<evidence type="ECO:0000259" key="2">
    <source>
        <dbReference type="Pfam" id="PF04084"/>
    </source>
</evidence>
<comment type="similarity">
    <text evidence="1">Belongs to the ORC2 family.</text>
</comment>
<dbReference type="EMBL" id="JAVYJV010000005">
    <property type="protein sequence ID" value="KAK4369715.1"/>
    <property type="molecule type" value="Genomic_DNA"/>
</dbReference>
<dbReference type="GO" id="GO:0003688">
    <property type="term" value="F:DNA replication origin binding"/>
    <property type="evidence" value="ECO:0007669"/>
    <property type="project" value="UniProtKB-UniRule"/>
</dbReference>
<evidence type="ECO:0000313" key="4">
    <source>
        <dbReference type="Proteomes" id="UP001291623"/>
    </source>
</evidence>
<keyword evidence="4" id="KW-1185">Reference proteome</keyword>
<feature type="domain" description="Origin recognition complex subunit 2 RecA-like" evidence="2">
    <location>
        <begin position="99"/>
        <end position="185"/>
    </location>
</feature>
<protein>
    <recommendedName>
        <fullName evidence="1">Origin recognition complex subunit 2</fullName>
    </recommendedName>
</protein>
<organism evidence="3 4">
    <name type="scientific">Anisodus tanguticus</name>
    <dbReference type="NCBI Taxonomy" id="243964"/>
    <lineage>
        <taxon>Eukaryota</taxon>
        <taxon>Viridiplantae</taxon>
        <taxon>Streptophyta</taxon>
        <taxon>Embryophyta</taxon>
        <taxon>Tracheophyta</taxon>
        <taxon>Spermatophyta</taxon>
        <taxon>Magnoliopsida</taxon>
        <taxon>eudicotyledons</taxon>
        <taxon>Gunneridae</taxon>
        <taxon>Pentapetalae</taxon>
        <taxon>asterids</taxon>
        <taxon>lamiids</taxon>
        <taxon>Solanales</taxon>
        <taxon>Solanaceae</taxon>
        <taxon>Solanoideae</taxon>
        <taxon>Hyoscyameae</taxon>
        <taxon>Anisodus</taxon>
    </lineage>
</organism>
<accession>A0AAE1VRL3</accession>
<dbReference type="Proteomes" id="UP001291623">
    <property type="component" value="Unassembled WGS sequence"/>
</dbReference>
<comment type="subcellular location">
    <subcellularLocation>
        <location evidence="1">Nucleus</location>
    </subcellularLocation>
</comment>
<evidence type="ECO:0000256" key="1">
    <source>
        <dbReference type="RuleBase" id="RU368084"/>
    </source>
</evidence>
<gene>
    <name evidence="3" type="ORF">RND71_009190</name>
</gene>
<keyword evidence="1" id="KW-0539">Nucleus</keyword>
<dbReference type="Pfam" id="PF04084">
    <property type="entry name" value="RecA-like_ORC2"/>
    <property type="match status" value="1"/>
</dbReference>
<dbReference type="InterPro" id="IPR007220">
    <property type="entry name" value="ORC2"/>
</dbReference>
<dbReference type="AlphaFoldDB" id="A0AAE1VRL3"/>
<keyword evidence="1" id="KW-0235">DNA replication</keyword>
<dbReference type="InterPro" id="IPR056772">
    <property type="entry name" value="RecA-like_ORC2"/>
</dbReference>
<dbReference type="GO" id="GO:0005664">
    <property type="term" value="C:nuclear origin of replication recognition complex"/>
    <property type="evidence" value="ECO:0007669"/>
    <property type="project" value="UniProtKB-UniRule"/>
</dbReference>
<proteinExistence type="inferred from homology"/>
<evidence type="ECO:0000313" key="3">
    <source>
        <dbReference type="EMBL" id="KAK4369715.1"/>
    </source>
</evidence>
<comment type="caution">
    <text evidence="3">The sequence shown here is derived from an EMBL/GenBank/DDBJ whole genome shotgun (WGS) entry which is preliminary data.</text>
</comment>
<dbReference type="PANTHER" id="PTHR14052">
    <property type="entry name" value="ORIGIN RECOGNITION COMPLEX SUBUNIT 2"/>
    <property type="match status" value="1"/>
</dbReference>
<name>A0AAE1VRL3_9SOLA</name>
<dbReference type="GO" id="GO:0006260">
    <property type="term" value="P:DNA replication"/>
    <property type="evidence" value="ECO:0007669"/>
    <property type="project" value="UniProtKB-UniRule"/>
</dbReference>
<reference evidence="3" key="1">
    <citation type="submission" date="2023-12" db="EMBL/GenBank/DDBJ databases">
        <title>Genome assembly of Anisodus tanguticus.</title>
        <authorList>
            <person name="Wang Y.-J."/>
        </authorList>
    </citation>
    <scope>NUCLEOTIDE SEQUENCE</scope>
    <source>
        <strain evidence="3">KB-2021</strain>
        <tissue evidence="3">Leaf</tissue>
    </source>
</reference>
<comment type="subunit">
    <text evidence="1">Component of the origin recognition complex (ORC).</text>
</comment>
<comment type="function">
    <text evidence="1">Component of the origin recognition complex (ORC) that binds origins of replication. DNA-binding is ATP-dependent. ORC is required to assemble the pre-replication complex necessary to initiate DNA replication.</text>
</comment>
<sequence>MNVVMEKRKSLQGSELMDEMQQQEHILQESKIPRVGGNECSEVEEEDFGFSRNYFLAKELGSSRKRSARKLSEIDLIDEEVVITLAELLWDQLKLRRKTTSGSLSKSQQSFNTRSMDDLLAFLDKPDDLKDECFVCIVVHSIDGPGLRDSDSQQYLARVAACSHVRMVASIDHVNTPLFLAGHQMAHPDEEGKFDFPISFPFHVLSSSAFNHAFKLDTGYSSQGCQSDHELIKTRRNSDGQDCLYIPLSNEALQKLIAEII</sequence>
<dbReference type="PANTHER" id="PTHR14052:SF0">
    <property type="entry name" value="ORIGIN RECOGNITION COMPLEX SUBUNIT 2"/>
    <property type="match status" value="1"/>
</dbReference>